<dbReference type="WBParaSite" id="HCON_00150090-00001">
    <property type="protein sequence ID" value="HCON_00150090-00001"/>
    <property type="gene ID" value="HCON_00150090"/>
</dbReference>
<protein>
    <submittedName>
        <fullName evidence="2">Uncharacterized protein</fullName>
    </submittedName>
</protein>
<reference evidence="2" key="1">
    <citation type="submission" date="2020-12" db="UniProtKB">
        <authorList>
            <consortium name="WormBaseParasite"/>
        </authorList>
    </citation>
    <scope>IDENTIFICATION</scope>
    <source>
        <strain evidence="2">MHco3</strain>
    </source>
</reference>
<evidence type="ECO:0000313" key="2">
    <source>
        <dbReference type="WBParaSite" id="HCON_00150090-00001"/>
    </source>
</evidence>
<dbReference type="AlphaFoldDB" id="A0A7I4YX23"/>
<evidence type="ECO:0000313" key="1">
    <source>
        <dbReference type="Proteomes" id="UP000025227"/>
    </source>
</evidence>
<name>A0A7I4YX23_HAECO</name>
<dbReference type="OrthoDB" id="10602311at2759"/>
<dbReference type="Proteomes" id="UP000025227">
    <property type="component" value="Unplaced"/>
</dbReference>
<accession>A0A7I4YX23</accession>
<organism evidence="1 2">
    <name type="scientific">Haemonchus contortus</name>
    <name type="common">Barber pole worm</name>
    <dbReference type="NCBI Taxonomy" id="6289"/>
    <lineage>
        <taxon>Eukaryota</taxon>
        <taxon>Metazoa</taxon>
        <taxon>Ecdysozoa</taxon>
        <taxon>Nematoda</taxon>
        <taxon>Chromadorea</taxon>
        <taxon>Rhabditida</taxon>
        <taxon>Rhabditina</taxon>
        <taxon>Rhabditomorpha</taxon>
        <taxon>Strongyloidea</taxon>
        <taxon>Trichostrongylidae</taxon>
        <taxon>Haemonchus</taxon>
    </lineage>
</organism>
<sequence>MSTCTRFSNDEIAYSVDGRGESLTWHVSTLPPAALLALVVGPSILICRPALFTPPSSRSISPFSPPSLHFVMARNQFAVGQLFPREITTDYTRGNATGSVTPTEAAAATTTTTAAAKEPVNAIINHYRRARKIVHKK</sequence>
<proteinExistence type="predicted"/>
<keyword evidence="1" id="KW-1185">Reference proteome</keyword>